<accession>A0A0L0QVE2</accession>
<protein>
    <recommendedName>
        <fullName evidence="3 5">Regulatory protein RecX</fullName>
    </recommendedName>
</protein>
<dbReference type="InterPro" id="IPR053925">
    <property type="entry name" value="RecX_HTH_3rd"/>
</dbReference>
<dbReference type="PATRIC" id="fig|1473.5.peg.3454"/>
<feature type="domain" description="RecX third three-helical" evidence="7">
    <location>
        <begin position="219"/>
        <end position="265"/>
    </location>
</feature>
<gene>
    <name evidence="5" type="primary">recX</name>
    <name evidence="9" type="ORF">AFK71_02610</name>
</gene>
<feature type="domain" description="RecX third three-helical" evidence="7">
    <location>
        <begin position="162"/>
        <end position="206"/>
    </location>
</feature>
<evidence type="ECO:0000313" key="9">
    <source>
        <dbReference type="EMBL" id="KNE22526.1"/>
    </source>
</evidence>
<evidence type="ECO:0000256" key="4">
    <source>
        <dbReference type="ARBA" id="ARBA00022490"/>
    </source>
</evidence>
<dbReference type="GeneID" id="66869436"/>
<comment type="similarity">
    <text evidence="2 5">Belongs to the RecX family.</text>
</comment>
<evidence type="ECO:0000256" key="2">
    <source>
        <dbReference type="ARBA" id="ARBA00009695"/>
    </source>
</evidence>
<dbReference type="PANTHER" id="PTHR33602">
    <property type="entry name" value="REGULATORY PROTEIN RECX FAMILY PROTEIN"/>
    <property type="match status" value="1"/>
</dbReference>
<dbReference type="NCBIfam" id="NF010733">
    <property type="entry name" value="PRK14135.1"/>
    <property type="match status" value="1"/>
</dbReference>
<keyword evidence="10" id="KW-1185">Reference proteome</keyword>
<evidence type="ECO:0000259" key="7">
    <source>
        <dbReference type="Pfam" id="PF21981"/>
    </source>
</evidence>
<dbReference type="InterPro" id="IPR053926">
    <property type="entry name" value="RecX_HTH_1st"/>
</dbReference>
<dbReference type="Pfam" id="PF21981">
    <property type="entry name" value="RecX_HTH3"/>
    <property type="match status" value="2"/>
</dbReference>
<reference evidence="10" key="1">
    <citation type="submission" date="2015-07" db="EMBL/GenBank/DDBJ databases">
        <title>Fjat-10053 dsm26.</title>
        <authorList>
            <person name="Liu B."/>
            <person name="Wang J."/>
            <person name="Zhu Y."/>
            <person name="Liu G."/>
            <person name="Chen Q."/>
            <person name="Chen Z."/>
            <person name="Lan J."/>
            <person name="Che J."/>
            <person name="Ge C."/>
            <person name="Shi H."/>
            <person name="Pan Z."/>
            <person name="Liu X."/>
        </authorList>
    </citation>
    <scope>NUCLEOTIDE SEQUENCE [LARGE SCALE GENOMIC DNA]</scope>
    <source>
        <strain evidence="10">DSM 26</strain>
    </source>
</reference>
<proteinExistence type="inferred from homology"/>
<dbReference type="AlphaFoldDB" id="A0A0L0QVE2"/>
<evidence type="ECO:0000256" key="1">
    <source>
        <dbReference type="ARBA" id="ARBA00004496"/>
    </source>
</evidence>
<comment type="function">
    <text evidence="5">Modulates RecA activity.</text>
</comment>
<dbReference type="OrthoDB" id="5421057at2"/>
<dbReference type="Pfam" id="PF02631">
    <property type="entry name" value="RecX_HTH2"/>
    <property type="match status" value="1"/>
</dbReference>
<feature type="domain" description="RecX first three-helical" evidence="8">
    <location>
        <begin position="68"/>
        <end position="106"/>
    </location>
</feature>
<dbReference type="InterPro" id="IPR053924">
    <property type="entry name" value="RecX_HTH_2nd"/>
</dbReference>
<dbReference type="GO" id="GO:0006282">
    <property type="term" value="P:regulation of DNA repair"/>
    <property type="evidence" value="ECO:0007669"/>
    <property type="project" value="UniProtKB-UniRule"/>
</dbReference>
<evidence type="ECO:0000313" key="10">
    <source>
        <dbReference type="Proteomes" id="UP000036780"/>
    </source>
</evidence>
<evidence type="ECO:0000259" key="6">
    <source>
        <dbReference type="Pfam" id="PF02631"/>
    </source>
</evidence>
<feature type="domain" description="RecX second three-helical" evidence="6">
    <location>
        <begin position="113"/>
        <end position="154"/>
    </location>
</feature>
<comment type="caution">
    <text evidence="9">The sequence shown here is derived from an EMBL/GenBank/DDBJ whole genome shotgun (WGS) entry which is preliminary data.</text>
</comment>
<dbReference type="InterPro" id="IPR036388">
    <property type="entry name" value="WH-like_DNA-bd_sf"/>
</dbReference>
<dbReference type="Pfam" id="PF21982">
    <property type="entry name" value="RecX_HTH1"/>
    <property type="match status" value="1"/>
</dbReference>
<dbReference type="Gene3D" id="1.10.10.10">
    <property type="entry name" value="Winged helix-like DNA-binding domain superfamily/Winged helix DNA-binding domain"/>
    <property type="match status" value="4"/>
</dbReference>
<dbReference type="RefSeq" id="WP_050350004.1">
    <property type="nucleotide sequence ID" value="NZ_CP073011.1"/>
</dbReference>
<organism evidence="9 10">
    <name type="scientific">Virgibacillus pantothenticus</name>
    <dbReference type="NCBI Taxonomy" id="1473"/>
    <lineage>
        <taxon>Bacteria</taxon>
        <taxon>Bacillati</taxon>
        <taxon>Bacillota</taxon>
        <taxon>Bacilli</taxon>
        <taxon>Bacillales</taxon>
        <taxon>Bacillaceae</taxon>
        <taxon>Virgibacillus</taxon>
    </lineage>
</organism>
<dbReference type="Proteomes" id="UP000036780">
    <property type="component" value="Unassembled WGS sequence"/>
</dbReference>
<comment type="subcellular location">
    <subcellularLocation>
        <location evidence="1 5">Cytoplasm</location>
    </subcellularLocation>
</comment>
<dbReference type="EMBL" id="LGTO01000002">
    <property type="protein sequence ID" value="KNE22526.1"/>
    <property type="molecule type" value="Genomic_DNA"/>
</dbReference>
<dbReference type="HAMAP" id="MF_01114">
    <property type="entry name" value="RecX"/>
    <property type="match status" value="1"/>
</dbReference>
<evidence type="ECO:0000256" key="3">
    <source>
        <dbReference type="ARBA" id="ARBA00018111"/>
    </source>
</evidence>
<dbReference type="GO" id="GO:0005737">
    <property type="term" value="C:cytoplasm"/>
    <property type="evidence" value="ECO:0007669"/>
    <property type="project" value="UniProtKB-SubCell"/>
</dbReference>
<evidence type="ECO:0000256" key="5">
    <source>
        <dbReference type="HAMAP-Rule" id="MF_01114"/>
    </source>
</evidence>
<name>A0A0L0QVE2_VIRPA</name>
<evidence type="ECO:0000259" key="8">
    <source>
        <dbReference type="Pfam" id="PF21982"/>
    </source>
</evidence>
<sequence>MAKITRITTQKRANQRYNIFLSDENQGERYGFSVDESVLINFQLRKGMEISDAMAATIKKSDSMYQSYTLAINYLSLRMRTKKEMLDYLTEKEVDPSHISSVMERLVNEGLLDDRQFAEMFVRSRINTSSKGPAMIKQELMNKGVEAYIAEDALKQFSFALQYDKVQGLAEKKLQQKKKQSFQKQLQNIQALLQQKGYTKDVIQSVFNDLPCARDDHAEWEAIIHHGEKLRKKHTVKRSGFELKQKIKEGLYRKGFSLDLIQQYIETYLEKKE</sequence>
<dbReference type="PANTHER" id="PTHR33602:SF1">
    <property type="entry name" value="REGULATORY PROTEIN RECX FAMILY PROTEIN"/>
    <property type="match status" value="1"/>
</dbReference>
<dbReference type="InterPro" id="IPR003783">
    <property type="entry name" value="Regulatory_RecX"/>
</dbReference>
<keyword evidence="4 5" id="KW-0963">Cytoplasm</keyword>